<dbReference type="InterPro" id="IPR047692">
    <property type="entry name" value="T4P_ComGB"/>
</dbReference>
<evidence type="ECO:0000256" key="4">
    <source>
        <dbReference type="ARBA" id="ARBA00022692"/>
    </source>
</evidence>
<keyword evidence="6 7" id="KW-0472">Membrane</keyword>
<evidence type="ECO:0000313" key="10">
    <source>
        <dbReference type="Proteomes" id="UP000051291"/>
    </source>
</evidence>
<evidence type="ECO:0000256" key="5">
    <source>
        <dbReference type="ARBA" id="ARBA00022989"/>
    </source>
</evidence>
<feature type="domain" description="Type II secretion system protein GspF" evidence="8">
    <location>
        <begin position="215"/>
        <end position="334"/>
    </location>
</feature>
<dbReference type="InterPro" id="IPR018076">
    <property type="entry name" value="T2SS_GspF_dom"/>
</dbReference>
<comment type="subcellular location">
    <subcellularLocation>
        <location evidence="1">Cell membrane</location>
        <topology evidence="1">Multi-pass membrane protein</topology>
    </subcellularLocation>
</comment>
<evidence type="ECO:0000256" key="2">
    <source>
        <dbReference type="ARBA" id="ARBA00005745"/>
    </source>
</evidence>
<dbReference type="PATRIC" id="fig|1423820.4.peg.136"/>
<evidence type="ECO:0000256" key="1">
    <source>
        <dbReference type="ARBA" id="ARBA00004651"/>
    </source>
</evidence>
<dbReference type="Proteomes" id="UP000051291">
    <property type="component" value="Unassembled WGS sequence"/>
</dbReference>
<name>A0A0R1ZE50_9LACO</name>
<gene>
    <name evidence="9" type="ORF">FC64_GL000133</name>
</gene>
<evidence type="ECO:0000256" key="7">
    <source>
        <dbReference type="SAM" id="Phobius"/>
    </source>
</evidence>
<dbReference type="PANTHER" id="PTHR30012:SF0">
    <property type="entry name" value="TYPE II SECRETION SYSTEM PROTEIN F-RELATED"/>
    <property type="match status" value="1"/>
</dbReference>
<dbReference type="STRING" id="1423820.FC64_GL000133"/>
<dbReference type="Gene3D" id="1.20.81.30">
    <property type="entry name" value="Type II secretion system (T2SS), domain F"/>
    <property type="match status" value="1"/>
</dbReference>
<dbReference type="AlphaFoldDB" id="A0A0R1ZE50"/>
<sequence length="343" mass="39593">MGKKIVNSSKWKLKNQAAFFETLADMLRSGFSLKQCLVNLAILYPAQKNDFNEALTQLESGKTFSESIHQFLNSKIYYQLMLAESHGQLELSVLQLGKYMRQRVEQREKIRAALFYPCILFGLLVMMITVLLTWLRPTIMMLNEQGKQSSEITQWVIYGVKIAGIGLMVIIILYFLYGVYWLKKQPTIARHQWLSRLPLIGNIYCCYAHYYLSFNLALLLKSGLGFHEICNFLLRFEPQTLLYQLGESLNQHLLSGKEIKMFIKRYAFIPSELNIFLNKGQTNAELSEDLLIYANTMYQRLLKKVDRLINLIQPIAFLIIAIIIVGIYLSILIPIYSNLGGMS</sequence>
<comment type="similarity">
    <text evidence="2">Belongs to the GSP F family.</text>
</comment>
<dbReference type="EMBL" id="AYYZ01000011">
    <property type="protein sequence ID" value="KRM52990.1"/>
    <property type="molecule type" value="Genomic_DNA"/>
</dbReference>
<dbReference type="InterPro" id="IPR042094">
    <property type="entry name" value="T2SS_GspF_sf"/>
</dbReference>
<feature type="transmembrane region" description="Helical" evidence="7">
    <location>
        <begin position="308"/>
        <end position="336"/>
    </location>
</feature>
<evidence type="ECO:0000256" key="6">
    <source>
        <dbReference type="ARBA" id="ARBA00023136"/>
    </source>
</evidence>
<keyword evidence="3" id="KW-1003">Cell membrane</keyword>
<keyword evidence="5 7" id="KW-1133">Transmembrane helix</keyword>
<feature type="transmembrane region" description="Helical" evidence="7">
    <location>
        <begin position="113"/>
        <end position="135"/>
    </location>
</feature>
<evidence type="ECO:0000256" key="3">
    <source>
        <dbReference type="ARBA" id="ARBA00022475"/>
    </source>
</evidence>
<dbReference type="GO" id="GO:0005886">
    <property type="term" value="C:plasma membrane"/>
    <property type="evidence" value="ECO:0007669"/>
    <property type="project" value="UniProtKB-SubCell"/>
</dbReference>
<keyword evidence="4 7" id="KW-0812">Transmembrane</keyword>
<reference evidence="9 10" key="1">
    <citation type="journal article" date="2015" name="Genome Announc.">
        <title>Expanding the biotechnology potential of lactobacilli through comparative genomics of 213 strains and associated genera.</title>
        <authorList>
            <person name="Sun Z."/>
            <person name="Harris H.M."/>
            <person name="McCann A."/>
            <person name="Guo C."/>
            <person name="Argimon S."/>
            <person name="Zhang W."/>
            <person name="Yang X."/>
            <person name="Jeffery I.B."/>
            <person name="Cooney J.C."/>
            <person name="Kagawa T.F."/>
            <person name="Liu W."/>
            <person name="Song Y."/>
            <person name="Salvetti E."/>
            <person name="Wrobel A."/>
            <person name="Rasinkangas P."/>
            <person name="Parkhill J."/>
            <person name="Rea M.C."/>
            <person name="O'Sullivan O."/>
            <person name="Ritari J."/>
            <person name="Douillard F.P."/>
            <person name="Paul Ross R."/>
            <person name="Yang R."/>
            <person name="Briner A.E."/>
            <person name="Felis G.E."/>
            <person name="de Vos W.M."/>
            <person name="Barrangou R."/>
            <person name="Klaenhammer T.R."/>
            <person name="Caufield P.W."/>
            <person name="Cui Y."/>
            <person name="Zhang H."/>
            <person name="O'Toole P.W."/>
        </authorList>
    </citation>
    <scope>NUCLEOTIDE SEQUENCE [LARGE SCALE GENOMIC DNA]</scope>
    <source>
        <strain evidence="9 10">DSM 20653</strain>
    </source>
</reference>
<dbReference type="PRINTS" id="PR00812">
    <property type="entry name" value="BCTERIALGSPF"/>
</dbReference>
<keyword evidence="10" id="KW-1185">Reference proteome</keyword>
<evidence type="ECO:0000313" key="9">
    <source>
        <dbReference type="EMBL" id="KRM52990.1"/>
    </source>
</evidence>
<comment type="caution">
    <text evidence="9">The sequence shown here is derived from an EMBL/GenBank/DDBJ whole genome shotgun (WGS) entry which is preliminary data.</text>
</comment>
<feature type="domain" description="Type II secretion system protein GspF" evidence="8">
    <location>
        <begin position="19"/>
        <end position="135"/>
    </location>
</feature>
<proteinExistence type="inferred from homology"/>
<dbReference type="PANTHER" id="PTHR30012">
    <property type="entry name" value="GENERAL SECRETION PATHWAY PROTEIN"/>
    <property type="match status" value="1"/>
</dbReference>
<protein>
    <submittedName>
        <fullName evidence="9">Comg operon protein 2</fullName>
    </submittedName>
</protein>
<evidence type="ECO:0000259" key="8">
    <source>
        <dbReference type="Pfam" id="PF00482"/>
    </source>
</evidence>
<organism evidence="9 10">
    <name type="scientific">Ligilactobacillus araffinosus DSM 20653</name>
    <dbReference type="NCBI Taxonomy" id="1423820"/>
    <lineage>
        <taxon>Bacteria</taxon>
        <taxon>Bacillati</taxon>
        <taxon>Bacillota</taxon>
        <taxon>Bacilli</taxon>
        <taxon>Lactobacillales</taxon>
        <taxon>Lactobacillaceae</taxon>
        <taxon>Ligilactobacillus</taxon>
    </lineage>
</organism>
<dbReference type="RefSeq" id="WP_057906301.1">
    <property type="nucleotide sequence ID" value="NZ_AYYZ01000011.1"/>
</dbReference>
<dbReference type="NCBIfam" id="NF041012">
    <property type="entry name" value="T4P_ComGB"/>
    <property type="match status" value="1"/>
</dbReference>
<accession>A0A0R1ZE50</accession>
<dbReference type="InterPro" id="IPR003004">
    <property type="entry name" value="GspF/PilC"/>
</dbReference>
<dbReference type="Pfam" id="PF00482">
    <property type="entry name" value="T2SSF"/>
    <property type="match status" value="2"/>
</dbReference>
<feature type="transmembrane region" description="Helical" evidence="7">
    <location>
        <begin position="155"/>
        <end position="182"/>
    </location>
</feature>